<organism evidence="1">
    <name type="scientific">viral metagenome</name>
    <dbReference type="NCBI Taxonomy" id="1070528"/>
    <lineage>
        <taxon>unclassified sequences</taxon>
        <taxon>metagenomes</taxon>
        <taxon>organismal metagenomes</taxon>
    </lineage>
</organism>
<accession>A0A6M3LBW2</accession>
<reference evidence="1" key="1">
    <citation type="submission" date="2020-03" db="EMBL/GenBank/DDBJ databases">
        <title>The deep terrestrial virosphere.</title>
        <authorList>
            <person name="Holmfeldt K."/>
            <person name="Nilsson E."/>
            <person name="Simone D."/>
            <person name="Lopez-Fernandez M."/>
            <person name="Wu X."/>
            <person name="de Brujin I."/>
            <person name="Lundin D."/>
            <person name="Andersson A."/>
            <person name="Bertilsson S."/>
            <person name="Dopson M."/>
        </authorList>
    </citation>
    <scope>NUCLEOTIDE SEQUENCE</scope>
    <source>
        <strain evidence="1">MM415B04643</strain>
    </source>
</reference>
<evidence type="ECO:0000313" key="1">
    <source>
        <dbReference type="EMBL" id="QJA92486.1"/>
    </source>
</evidence>
<proteinExistence type="predicted"/>
<dbReference type="AlphaFoldDB" id="A0A6M3LBW2"/>
<dbReference type="EMBL" id="MT143071">
    <property type="protein sequence ID" value="QJA92486.1"/>
    <property type="molecule type" value="Genomic_DNA"/>
</dbReference>
<protein>
    <submittedName>
        <fullName evidence="1">Uncharacterized protein</fullName>
    </submittedName>
</protein>
<sequence length="60" mass="6925">MFQRGYKNEVTYLLQTSSQINLTEYIVVSNKICALWNKSLAQKLQVGIQASDTVARLRQY</sequence>
<gene>
    <name evidence="1" type="ORF">MM415B04643_0003</name>
</gene>
<name>A0A6M3LBW2_9ZZZZ</name>